<accession>A0AAJ0EJ64</accession>
<dbReference type="GeneID" id="85466560"/>
<name>A0AAJ0EJ64_9PEZI</name>
<reference evidence="2" key="1">
    <citation type="submission" date="2021-06" db="EMBL/GenBank/DDBJ databases">
        <title>Comparative genomics, transcriptomics and evolutionary studies reveal genomic signatures of adaptation to plant cell wall in hemibiotrophic fungi.</title>
        <authorList>
            <consortium name="DOE Joint Genome Institute"/>
            <person name="Baroncelli R."/>
            <person name="Diaz J.F."/>
            <person name="Benocci T."/>
            <person name="Peng M."/>
            <person name="Battaglia E."/>
            <person name="Haridas S."/>
            <person name="Andreopoulos W."/>
            <person name="Labutti K."/>
            <person name="Pangilinan J."/>
            <person name="Floch G.L."/>
            <person name="Makela M.R."/>
            <person name="Henrissat B."/>
            <person name="Grigoriev I.V."/>
            <person name="Crouch J.A."/>
            <person name="De Vries R.P."/>
            <person name="Sukno S.A."/>
            <person name="Thon M.R."/>
        </authorList>
    </citation>
    <scope>NUCLEOTIDE SEQUENCE</scope>
    <source>
        <strain evidence="2">CBS 102054</strain>
    </source>
</reference>
<dbReference type="EMBL" id="JAHMHQ010000003">
    <property type="protein sequence ID" value="KAK1641138.1"/>
    <property type="molecule type" value="Genomic_DNA"/>
</dbReference>
<evidence type="ECO:0000313" key="2">
    <source>
        <dbReference type="EMBL" id="KAK1641138.1"/>
    </source>
</evidence>
<dbReference type="Proteomes" id="UP001243989">
    <property type="component" value="Unassembled WGS sequence"/>
</dbReference>
<dbReference type="AlphaFoldDB" id="A0AAJ0EJ64"/>
<comment type="caution">
    <text evidence="2">The sequence shown here is derived from an EMBL/GenBank/DDBJ whole genome shotgun (WGS) entry which is preliminary data.</text>
</comment>
<protein>
    <submittedName>
        <fullName evidence="2">Uncharacterized protein</fullName>
    </submittedName>
</protein>
<organism evidence="2 3">
    <name type="scientific">Colletotrichum phormii</name>
    <dbReference type="NCBI Taxonomy" id="359342"/>
    <lineage>
        <taxon>Eukaryota</taxon>
        <taxon>Fungi</taxon>
        <taxon>Dikarya</taxon>
        <taxon>Ascomycota</taxon>
        <taxon>Pezizomycotina</taxon>
        <taxon>Sordariomycetes</taxon>
        <taxon>Hypocreomycetidae</taxon>
        <taxon>Glomerellales</taxon>
        <taxon>Glomerellaceae</taxon>
        <taxon>Colletotrichum</taxon>
        <taxon>Colletotrichum acutatum species complex</taxon>
    </lineage>
</organism>
<dbReference type="RefSeq" id="XP_060449745.1">
    <property type="nucleotide sequence ID" value="XM_060581698.1"/>
</dbReference>
<keyword evidence="3" id="KW-1185">Reference proteome</keyword>
<evidence type="ECO:0000313" key="3">
    <source>
        <dbReference type="Proteomes" id="UP001243989"/>
    </source>
</evidence>
<feature type="chain" id="PRO_5042533070" evidence="1">
    <location>
        <begin position="30"/>
        <end position="156"/>
    </location>
</feature>
<evidence type="ECO:0000256" key="1">
    <source>
        <dbReference type="SAM" id="SignalP"/>
    </source>
</evidence>
<sequence length="156" mass="17655">MQRQMGFVGRGVRLDFTFLLLVFAGTPHAAVWEERAGPSRSGPGICRRKMGRWEGGRRSFLARPALRIRCPASFPRGTGRRVYPNGGNTKGSHQYFPFLPFSSGDLTEKIRKVWTEEYHAALLDEVKKTGWQAGQERPEEKCTFLQCLLPATSRKV</sequence>
<gene>
    <name evidence="2" type="ORF">BDP81DRAFT_128072</name>
</gene>
<feature type="signal peptide" evidence="1">
    <location>
        <begin position="1"/>
        <end position="29"/>
    </location>
</feature>
<proteinExistence type="predicted"/>
<keyword evidence="1" id="KW-0732">Signal</keyword>